<evidence type="ECO:0000313" key="2">
    <source>
        <dbReference type="EMBL" id="CAC9255098.1"/>
    </source>
</evidence>
<proteinExistence type="predicted"/>
<feature type="compositionally biased region" description="Basic residues" evidence="1">
    <location>
        <begin position="60"/>
        <end position="77"/>
    </location>
</feature>
<dbReference type="EMBL" id="CAIIUA010000002">
    <property type="protein sequence ID" value="CAC9255098.1"/>
    <property type="molecule type" value="Genomic_DNA"/>
</dbReference>
<evidence type="ECO:0008006" key="4">
    <source>
        <dbReference type="Google" id="ProtNLM"/>
    </source>
</evidence>
<evidence type="ECO:0000256" key="1">
    <source>
        <dbReference type="SAM" id="MobiDB-lite"/>
    </source>
</evidence>
<sequence>MQNHHEGCCKHTEHQHEGCCKGEGHHHESRHSEHHAGCCKVKSIATQAVTGNITTNRVRTPPRSRRRWWSSPVHLRH</sequence>
<organism evidence="2 3">
    <name type="scientific">Citrobacter werkmanii</name>
    <dbReference type="NCBI Taxonomy" id="67827"/>
    <lineage>
        <taxon>Bacteria</taxon>
        <taxon>Pseudomonadati</taxon>
        <taxon>Pseudomonadota</taxon>
        <taxon>Gammaproteobacteria</taxon>
        <taxon>Enterobacterales</taxon>
        <taxon>Enterobacteriaceae</taxon>
        <taxon>Citrobacter</taxon>
        <taxon>Citrobacter freundii complex</taxon>
    </lineage>
</organism>
<protein>
    <recommendedName>
        <fullName evidence="4">Transcriptional regulator</fullName>
    </recommendedName>
</protein>
<feature type="region of interest" description="Disordered" evidence="1">
    <location>
        <begin position="55"/>
        <end position="77"/>
    </location>
</feature>
<keyword evidence="3" id="KW-1185">Reference proteome</keyword>
<gene>
    <name evidence="2" type="ORF">TML_05392</name>
</gene>
<reference evidence="2" key="1">
    <citation type="submission" date="2020-06" db="EMBL/GenBank/DDBJ databases">
        <authorList>
            <person name="Delgado-Blas J."/>
        </authorList>
    </citation>
    <scope>NUCLEOTIDE SEQUENCE</scope>
    <source>
        <strain evidence="2">BB1480</strain>
    </source>
</reference>
<accession>A0ABM8N5N6</accession>
<name>A0ABM8N5N6_9ENTR</name>
<evidence type="ECO:0000313" key="3">
    <source>
        <dbReference type="Proteomes" id="UP000837205"/>
    </source>
</evidence>
<comment type="caution">
    <text evidence="2">The sequence shown here is derived from an EMBL/GenBank/DDBJ whole genome shotgun (WGS) entry which is preliminary data.</text>
</comment>
<dbReference type="Proteomes" id="UP000837205">
    <property type="component" value="Unassembled WGS sequence"/>
</dbReference>